<dbReference type="PRINTS" id="PR00723">
    <property type="entry name" value="SUBTILISIN"/>
</dbReference>
<dbReference type="PROSITE" id="PS51892">
    <property type="entry name" value="SUBTILASE"/>
    <property type="match status" value="1"/>
</dbReference>
<feature type="region of interest" description="Disordered" evidence="7">
    <location>
        <begin position="152"/>
        <end position="179"/>
    </location>
</feature>
<dbReference type="GO" id="GO:0006508">
    <property type="term" value="P:proteolysis"/>
    <property type="evidence" value="ECO:0007669"/>
    <property type="project" value="UniProtKB-KW"/>
</dbReference>
<sequence length="453" mass="47631">MRGPHAAFDILLLPGPRVETLNPKIDPAILTAQSSTRSDDVPVIVMFGDRDQLQAFHRQGTRSRSGLSAGHLGTVLPWSATRMRRTDVHVLADNDTVRSIWYDSLCTTCLDRAGLDLGVPRIWEDWGLYGSGTVVGIADTGLDQTHPDFEGRVAGARDFTPRPAEGDPDGHGTHVSSLAAGSGAASNHRYVGVAPRAHILSARVLNFGGAGRMSRVMAGLEWLVDSGAQVLNLSVGTDINMVGEDPLSALCNTLSDQGTVIVAAAGNSGPRPQSIGSPGSAARVITVGATDGMGMVASFSSRGPTRQGLLKPDLLAPGYNIVGARAADSQLGDVVDQNHTIMSGTSMAAPLVSGLVLLMKEQQPELTPAEIKALLQLNCRSFNLPTTIQGAGQLDGWAAVHSLMPEPLPGSEPEPARPDREAGSPAEVPERSEPQGCLGVRVAKLFQWLRPVA</sequence>
<dbReference type="PROSITE" id="PS00138">
    <property type="entry name" value="SUBTILASE_SER"/>
    <property type="match status" value="1"/>
</dbReference>
<feature type="region of interest" description="Disordered" evidence="7">
    <location>
        <begin position="404"/>
        <end position="435"/>
    </location>
</feature>
<reference evidence="9" key="1">
    <citation type="submission" date="2019-09" db="EMBL/GenBank/DDBJ databases">
        <title>Characterisation of the sponge microbiome using genome-centric metagenomics.</title>
        <authorList>
            <person name="Engelberts J.P."/>
            <person name="Robbins S.J."/>
            <person name="De Goeij J.M."/>
            <person name="Aranda M."/>
            <person name="Bell S.C."/>
            <person name="Webster N.S."/>
        </authorList>
    </citation>
    <scope>NUCLEOTIDE SEQUENCE</scope>
    <source>
        <strain evidence="9">SB0662_bin_9</strain>
    </source>
</reference>
<dbReference type="Gene3D" id="3.40.50.200">
    <property type="entry name" value="Peptidase S8/S53 domain"/>
    <property type="match status" value="1"/>
</dbReference>
<evidence type="ECO:0000256" key="5">
    <source>
        <dbReference type="PIRSR" id="PIRSR615500-1"/>
    </source>
</evidence>
<dbReference type="InterPro" id="IPR000209">
    <property type="entry name" value="Peptidase_S8/S53_dom"/>
</dbReference>
<dbReference type="CDD" id="cd07487">
    <property type="entry name" value="Peptidases_S8_1"/>
    <property type="match status" value="1"/>
</dbReference>
<dbReference type="PROSITE" id="PS00137">
    <property type="entry name" value="SUBTILASE_HIS"/>
    <property type="match status" value="1"/>
</dbReference>
<dbReference type="AlphaFoldDB" id="A0A6B1DQ65"/>
<proteinExistence type="inferred from homology"/>
<gene>
    <name evidence="9" type="ORF">F4Y08_05235</name>
</gene>
<comment type="caution">
    <text evidence="9">The sequence shown here is derived from an EMBL/GenBank/DDBJ whole genome shotgun (WGS) entry which is preliminary data.</text>
</comment>
<evidence type="ECO:0000259" key="8">
    <source>
        <dbReference type="Pfam" id="PF00082"/>
    </source>
</evidence>
<accession>A0A6B1DQ65</accession>
<feature type="active site" description="Charge relay system" evidence="5 6">
    <location>
        <position position="346"/>
    </location>
</feature>
<dbReference type="InterPro" id="IPR036852">
    <property type="entry name" value="Peptidase_S8/S53_dom_sf"/>
</dbReference>
<comment type="similarity">
    <text evidence="1 6">Belongs to the peptidase S8 family.</text>
</comment>
<evidence type="ECO:0000256" key="1">
    <source>
        <dbReference type="ARBA" id="ARBA00011073"/>
    </source>
</evidence>
<evidence type="ECO:0000256" key="3">
    <source>
        <dbReference type="ARBA" id="ARBA00022801"/>
    </source>
</evidence>
<evidence type="ECO:0000256" key="4">
    <source>
        <dbReference type="ARBA" id="ARBA00022825"/>
    </source>
</evidence>
<evidence type="ECO:0000256" key="6">
    <source>
        <dbReference type="PROSITE-ProRule" id="PRU01240"/>
    </source>
</evidence>
<feature type="active site" description="Charge relay system" evidence="5 6">
    <location>
        <position position="171"/>
    </location>
</feature>
<feature type="domain" description="Peptidase S8/S53" evidence="8">
    <location>
        <begin position="130"/>
        <end position="392"/>
    </location>
</feature>
<feature type="active site" description="Charge relay system" evidence="5 6">
    <location>
        <position position="139"/>
    </location>
</feature>
<dbReference type="InterPro" id="IPR022398">
    <property type="entry name" value="Peptidase_S8_His-AS"/>
</dbReference>
<dbReference type="SUPFAM" id="SSF52743">
    <property type="entry name" value="Subtilisin-like"/>
    <property type="match status" value="1"/>
</dbReference>
<organism evidence="9">
    <name type="scientific">Caldilineaceae bacterium SB0662_bin_9</name>
    <dbReference type="NCBI Taxonomy" id="2605258"/>
    <lineage>
        <taxon>Bacteria</taxon>
        <taxon>Bacillati</taxon>
        <taxon>Chloroflexota</taxon>
        <taxon>Caldilineae</taxon>
        <taxon>Caldilineales</taxon>
        <taxon>Caldilineaceae</taxon>
    </lineage>
</organism>
<dbReference type="InterPro" id="IPR015500">
    <property type="entry name" value="Peptidase_S8_subtilisin-rel"/>
</dbReference>
<evidence type="ECO:0000256" key="7">
    <source>
        <dbReference type="SAM" id="MobiDB-lite"/>
    </source>
</evidence>
<dbReference type="InterPro" id="IPR050131">
    <property type="entry name" value="Peptidase_S8_subtilisin-like"/>
</dbReference>
<keyword evidence="4 6" id="KW-0720">Serine protease</keyword>
<dbReference type="EMBL" id="VXPY01000032">
    <property type="protein sequence ID" value="MYD89730.1"/>
    <property type="molecule type" value="Genomic_DNA"/>
</dbReference>
<dbReference type="Pfam" id="PF00082">
    <property type="entry name" value="Peptidase_S8"/>
    <property type="match status" value="1"/>
</dbReference>
<dbReference type="PANTHER" id="PTHR43806">
    <property type="entry name" value="PEPTIDASE S8"/>
    <property type="match status" value="1"/>
</dbReference>
<feature type="compositionally biased region" description="Basic and acidic residues" evidence="7">
    <location>
        <begin position="414"/>
        <end position="433"/>
    </location>
</feature>
<dbReference type="PANTHER" id="PTHR43806:SF65">
    <property type="entry name" value="SERINE PROTEASE APRX"/>
    <property type="match status" value="1"/>
</dbReference>
<name>A0A6B1DQ65_9CHLR</name>
<keyword evidence="3 6" id="KW-0378">Hydrolase</keyword>
<evidence type="ECO:0000313" key="9">
    <source>
        <dbReference type="EMBL" id="MYD89730.1"/>
    </source>
</evidence>
<evidence type="ECO:0000256" key="2">
    <source>
        <dbReference type="ARBA" id="ARBA00022670"/>
    </source>
</evidence>
<dbReference type="GO" id="GO:0004252">
    <property type="term" value="F:serine-type endopeptidase activity"/>
    <property type="evidence" value="ECO:0007669"/>
    <property type="project" value="UniProtKB-UniRule"/>
</dbReference>
<dbReference type="InterPro" id="IPR023828">
    <property type="entry name" value="Peptidase_S8_Ser-AS"/>
</dbReference>
<keyword evidence="2 6" id="KW-0645">Protease</keyword>
<protein>
    <submittedName>
        <fullName evidence="9">S8 family peptidase</fullName>
    </submittedName>
</protein>